<name>A0AB36DT47_MYCGL</name>
<sequence length="84" mass="9810">MSFLVLISEVRAAFASFNSLSELLSGLVAWVFYCVQLATANVANEPRPNKLKNFKMFFFSRKVKLMNLHIKKHIHQKEYINFDK</sequence>
<dbReference type="Proteomes" id="UP000092188">
    <property type="component" value="Unassembled WGS sequence"/>
</dbReference>
<protein>
    <recommendedName>
        <fullName evidence="3">Secreted protein</fullName>
    </recommendedName>
</protein>
<comment type="caution">
    <text evidence="1">The sequence shown here is derived from an EMBL/GenBank/DDBJ whole genome shotgun (WGS) entry which is preliminary data.</text>
</comment>
<organism evidence="1 2">
    <name type="scientific">Mycoplasmoides gallisepticum</name>
    <name type="common">Mycoplasma gallisepticum</name>
    <dbReference type="NCBI Taxonomy" id="2096"/>
    <lineage>
        <taxon>Bacteria</taxon>
        <taxon>Bacillati</taxon>
        <taxon>Mycoplasmatota</taxon>
        <taxon>Mycoplasmoidales</taxon>
        <taxon>Mycoplasmoidaceae</taxon>
        <taxon>Mycoplasmoides</taxon>
    </lineage>
</organism>
<dbReference type="AlphaFoldDB" id="A0AB36DT47"/>
<reference evidence="1 2" key="1">
    <citation type="submission" date="2016-06" db="EMBL/GenBank/DDBJ databases">
        <authorList>
            <person name="Ricketts C."/>
            <person name="Pickler L."/>
            <person name="Maurer J."/>
            <person name="Ayyampalayam S."/>
            <person name="Garcia M."/>
            <person name="Ferguson-Noel N.M."/>
        </authorList>
    </citation>
    <scope>NUCLEOTIDE SEQUENCE [LARGE SCALE GENOMIC DNA]</scope>
    <source>
        <strain evidence="1 2">K6356</strain>
    </source>
</reference>
<evidence type="ECO:0000313" key="1">
    <source>
        <dbReference type="EMBL" id="OBU78990.1"/>
    </source>
</evidence>
<evidence type="ECO:0000313" key="2">
    <source>
        <dbReference type="Proteomes" id="UP000092188"/>
    </source>
</evidence>
<accession>A0AB36DT47</accession>
<evidence type="ECO:0008006" key="3">
    <source>
        <dbReference type="Google" id="ProtNLM"/>
    </source>
</evidence>
<dbReference type="EMBL" id="MAGQ01000003">
    <property type="protein sequence ID" value="OBU78990.1"/>
    <property type="molecule type" value="Genomic_DNA"/>
</dbReference>
<proteinExistence type="predicted"/>
<gene>
    <name evidence="1" type="ORF">BAY36_00880</name>
</gene>